<keyword evidence="4" id="KW-1185">Reference proteome</keyword>
<dbReference type="OrthoDB" id="1668230at2759"/>
<dbReference type="STRING" id="2512241.A0A553HW54"/>
<feature type="region of interest" description="Disordered" evidence="1">
    <location>
        <begin position="213"/>
        <end position="252"/>
    </location>
</feature>
<dbReference type="GO" id="GO:0004674">
    <property type="term" value="F:protein serine/threonine kinase activity"/>
    <property type="evidence" value="ECO:0007669"/>
    <property type="project" value="TreeGrafter"/>
</dbReference>
<reference evidence="4" key="1">
    <citation type="submission" date="2019-06" db="EMBL/GenBank/DDBJ databases">
        <title>Draft genome sequence of the griseofulvin-producing fungus Xylaria cubensis strain G536.</title>
        <authorList>
            <person name="Mead M.E."/>
            <person name="Raja H.A."/>
            <person name="Steenwyk J.L."/>
            <person name="Knowles S.L."/>
            <person name="Oberlies N.H."/>
            <person name="Rokas A."/>
        </authorList>
    </citation>
    <scope>NUCLEOTIDE SEQUENCE [LARGE SCALE GENOMIC DNA]</scope>
    <source>
        <strain evidence="4">G536</strain>
    </source>
</reference>
<dbReference type="PROSITE" id="PS50011">
    <property type="entry name" value="PROTEIN_KINASE_DOM"/>
    <property type="match status" value="1"/>
</dbReference>
<feature type="compositionally biased region" description="Polar residues" evidence="1">
    <location>
        <begin position="1"/>
        <end position="18"/>
    </location>
</feature>
<dbReference type="InterPro" id="IPR000719">
    <property type="entry name" value="Prot_kinase_dom"/>
</dbReference>
<dbReference type="AlphaFoldDB" id="A0A553HW54"/>
<dbReference type="PANTHER" id="PTHR24359:SF1">
    <property type="entry name" value="INHIBITOR OF NUCLEAR FACTOR KAPPA-B KINASE EPSILON SUBUNIT HOMOLOG 1-RELATED"/>
    <property type="match status" value="1"/>
</dbReference>
<evidence type="ECO:0000259" key="2">
    <source>
        <dbReference type="PROSITE" id="PS50011"/>
    </source>
</evidence>
<dbReference type="EMBL" id="VFLP01000039">
    <property type="protein sequence ID" value="TRX92175.1"/>
    <property type="molecule type" value="Genomic_DNA"/>
</dbReference>
<proteinExistence type="predicted"/>
<organism evidence="3 4">
    <name type="scientific">Xylaria flabelliformis</name>
    <dbReference type="NCBI Taxonomy" id="2512241"/>
    <lineage>
        <taxon>Eukaryota</taxon>
        <taxon>Fungi</taxon>
        <taxon>Dikarya</taxon>
        <taxon>Ascomycota</taxon>
        <taxon>Pezizomycotina</taxon>
        <taxon>Sordariomycetes</taxon>
        <taxon>Xylariomycetidae</taxon>
        <taxon>Xylariales</taxon>
        <taxon>Xylariaceae</taxon>
        <taxon>Xylaria</taxon>
    </lineage>
</organism>
<sequence>MPLDSQTPQASPGSGITQHHTRRVDLVLRPVPKNSPVDDSHASPAPAQTLEYGSFEDQANNASDWDKLCLQPILSHNFSARILMRPKIKGIHIGSYKTNMDFGEWARVKVEGQPDRVEVLVVEPNHVHIGCVILHNDTRCQLFFDPGHDHLCFRNDCSTPLSTRQLDGENSYHVIPNGTATLGVGVWALATDSETFMEIEVLKRKTWRITQTLSSKRGAPTDEEESSKKLRITSSQGVAPVRDNELERSPQSGVGNNALAELQRGEVIFVGVGKMYWLKRLDTIYEQPNSTVWRAESNKHNSRLNGEKIVVKVIKPDSFGGDAIKCAEAWKNECETHAVLGNHPAIVRLLGFDARFHSIYTEHIDAKSLWDPCQPGLSFSGSRADAQKIMQDIASALSHVHSKQKVHNDIKPGNILYRPERGAVLIDFGISTPRRQPASTGGSPWYLSPEFMVDWKFRGPASDVWALGIVGLWLLGYIPMPEVTYPEWQIADISSEDTVSVAHLEAVYTMKGWIEYIREARSKLRVGNELEAVVKLTLDEDRTTRIDASSLSQRLDQLRLTAP</sequence>
<dbReference type="Proteomes" id="UP000319160">
    <property type="component" value="Unassembled WGS sequence"/>
</dbReference>
<feature type="region of interest" description="Disordered" evidence="1">
    <location>
        <begin position="1"/>
        <end position="47"/>
    </location>
</feature>
<comment type="caution">
    <text evidence="3">The sequence shown here is derived from an EMBL/GenBank/DDBJ whole genome shotgun (WGS) entry which is preliminary data.</text>
</comment>
<gene>
    <name evidence="3" type="ORF">FHL15_007042</name>
</gene>
<dbReference type="Gene3D" id="1.10.510.10">
    <property type="entry name" value="Transferase(Phosphotransferase) domain 1"/>
    <property type="match status" value="1"/>
</dbReference>
<dbReference type="GO" id="GO:0005524">
    <property type="term" value="F:ATP binding"/>
    <property type="evidence" value="ECO:0007669"/>
    <property type="project" value="InterPro"/>
</dbReference>
<evidence type="ECO:0000256" key="1">
    <source>
        <dbReference type="SAM" id="MobiDB-lite"/>
    </source>
</evidence>
<dbReference type="InterPro" id="IPR011009">
    <property type="entry name" value="Kinase-like_dom_sf"/>
</dbReference>
<evidence type="ECO:0000313" key="3">
    <source>
        <dbReference type="EMBL" id="TRX92175.1"/>
    </source>
</evidence>
<dbReference type="PANTHER" id="PTHR24359">
    <property type="entry name" value="SERINE/THREONINE-PROTEIN KINASE SBK1"/>
    <property type="match status" value="1"/>
</dbReference>
<dbReference type="SMART" id="SM00220">
    <property type="entry name" value="S_TKc"/>
    <property type="match status" value="1"/>
</dbReference>
<feature type="domain" description="Protein kinase" evidence="2">
    <location>
        <begin position="278"/>
        <end position="560"/>
    </location>
</feature>
<protein>
    <recommendedName>
        <fullName evidence="2">Protein kinase domain-containing protein</fullName>
    </recommendedName>
</protein>
<dbReference type="Pfam" id="PF00069">
    <property type="entry name" value="Pkinase"/>
    <property type="match status" value="1"/>
</dbReference>
<name>A0A553HW54_9PEZI</name>
<evidence type="ECO:0000313" key="4">
    <source>
        <dbReference type="Proteomes" id="UP000319160"/>
    </source>
</evidence>
<dbReference type="SUPFAM" id="SSF56112">
    <property type="entry name" value="Protein kinase-like (PK-like)"/>
    <property type="match status" value="1"/>
</dbReference>
<accession>A0A553HW54</accession>